<comment type="caution">
    <text evidence="2">The sequence shown here is derived from an EMBL/GenBank/DDBJ whole genome shotgun (WGS) entry which is preliminary data.</text>
</comment>
<dbReference type="AlphaFoldDB" id="A0AAP0MUA9"/>
<dbReference type="Proteomes" id="UP001428341">
    <property type="component" value="Unassembled WGS sequence"/>
</dbReference>
<proteinExistence type="predicted"/>
<name>A0AAP0MUA9_9ROSI</name>
<dbReference type="PANTHER" id="PTHR12873">
    <property type="entry name" value="T7-LIKE MITOCHONDRIAL DNA HELICASE"/>
    <property type="match status" value="1"/>
</dbReference>
<evidence type="ECO:0000313" key="3">
    <source>
        <dbReference type="Proteomes" id="UP001428341"/>
    </source>
</evidence>
<dbReference type="SMART" id="SM00493">
    <property type="entry name" value="TOPRIM"/>
    <property type="match status" value="1"/>
</dbReference>
<dbReference type="SUPFAM" id="SSF56731">
    <property type="entry name" value="DNA primase core"/>
    <property type="match status" value="1"/>
</dbReference>
<dbReference type="Gene3D" id="3.40.1360.10">
    <property type="match status" value="1"/>
</dbReference>
<protein>
    <recommendedName>
        <fullName evidence="1">Toprim domain-containing protein</fullName>
    </recommendedName>
</protein>
<evidence type="ECO:0000313" key="2">
    <source>
        <dbReference type="EMBL" id="KAK9223486.1"/>
    </source>
</evidence>
<keyword evidence="3" id="KW-1185">Reference proteome</keyword>
<dbReference type="PANTHER" id="PTHR12873:SF6">
    <property type="entry name" value="TOPRIM DOMAIN-CONTAINING PROTEIN"/>
    <property type="match status" value="1"/>
</dbReference>
<reference evidence="2 3" key="1">
    <citation type="submission" date="2024-05" db="EMBL/GenBank/DDBJ databases">
        <title>Haplotype-resolved chromosome-level genome assembly of Huyou (Citrus changshanensis).</title>
        <authorList>
            <person name="Miao C."/>
            <person name="Chen W."/>
            <person name="Wu Y."/>
            <person name="Wang L."/>
            <person name="Zhao S."/>
            <person name="Grierson D."/>
            <person name="Xu C."/>
            <person name="Chen K."/>
        </authorList>
    </citation>
    <scope>NUCLEOTIDE SEQUENCE [LARGE SCALE GENOMIC DNA]</scope>
    <source>
        <strain evidence="2">01-14</strain>
        <tissue evidence="2">Leaf</tissue>
    </source>
</reference>
<gene>
    <name evidence="2" type="ORF">WN944_011930</name>
</gene>
<evidence type="ECO:0000259" key="1">
    <source>
        <dbReference type="SMART" id="SM00493"/>
    </source>
</evidence>
<dbReference type="GO" id="GO:0003697">
    <property type="term" value="F:single-stranded DNA binding"/>
    <property type="evidence" value="ECO:0007669"/>
    <property type="project" value="InterPro"/>
</dbReference>
<sequence length="395" mass="44453">MPVRIMQPGHLSLTNGLATTSSVTVPRRLGRVWSRLLSYPTHVTGNPSLQIDAESFGEHKDDTIDISKLTEVKQKLNLVGINCDDSCIPGRYAHLLCPKCKGGGRSLERSLSVHIIRDGDFAMWRCFRVDCGWAGRAFAGSNKIRKVMSSRQVAEKSLGLEPLGEKACRSASFLLSVLIQLHELIAYLGERMISEGTLQRNSVMQRLHDQAIAFPYWHNGVLVGCKYRSMERKFRQEKGTEKWLYGLDDINEAAEVIIVEGEIDKLSVEEAGFQNCVSVPSGAPPKVSNRELPPREKDTGYQYLWNCKEHLDKVSRIILGTDADTPGHALAEELARRLGKDRCWRVRWPKKDEFSYFKDANEVLKCLGPGALREVIENAELYQLHVSEEALQCTK</sequence>
<dbReference type="GO" id="GO:0043139">
    <property type="term" value="F:5'-3' DNA helicase activity"/>
    <property type="evidence" value="ECO:0007669"/>
    <property type="project" value="InterPro"/>
</dbReference>
<organism evidence="2 3">
    <name type="scientific">Citrus x changshan-huyou</name>
    <dbReference type="NCBI Taxonomy" id="2935761"/>
    <lineage>
        <taxon>Eukaryota</taxon>
        <taxon>Viridiplantae</taxon>
        <taxon>Streptophyta</taxon>
        <taxon>Embryophyta</taxon>
        <taxon>Tracheophyta</taxon>
        <taxon>Spermatophyta</taxon>
        <taxon>Magnoliopsida</taxon>
        <taxon>eudicotyledons</taxon>
        <taxon>Gunneridae</taxon>
        <taxon>Pentapetalae</taxon>
        <taxon>rosids</taxon>
        <taxon>malvids</taxon>
        <taxon>Sapindales</taxon>
        <taxon>Rutaceae</taxon>
        <taxon>Aurantioideae</taxon>
        <taxon>Citrus</taxon>
    </lineage>
</organism>
<dbReference type="InterPro" id="IPR027032">
    <property type="entry name" value="Twinkle-like"/>
</dbReference>
<dbReference type="InterPro" id="IPR034154">
    <property type="entry name" value="TOPRIM_DnaG/twinkle"/>
</dbReference>
<dbReference type="InterPro" id="IPR006171">
    <property type="entry name" value="TOPRIM_dom"/>
</dbReference>
<dbReference type="EMBL" id="JBCGBO010000002">
    <property type="protein sequence ID" value="KAK9223486.1"/>
    <property type="molecule type" value="Genomic_DNA"/>
</dbReference>
<dbReference type="CDD" id="cd01029">
    <property type="entry name" value="TOPRIM_primases"/>
    <property type="match status" value="1"/>
</dbReference>
<feature type="domain" description="Toprim" evidence="1">
    <location>
        <begin position="254"/>
        <end position="343"/>
    </location>
</feature>
<dbReference type="Pfam" id="PF13662">
    <property type="entry name" value="Toprim_4"/>
    <property type="match status" value="1"/>
</dbReference>
<accession>A0AAP0MUA9</accession>